<evidence type="ECO:0000313" key="3">
    <source>
        <dbReference type="Proteomes" id="UP000606720"/>
    </source>
</evidence>
<reference evidence="2" key="1">
    <citation type="submission" date="2020-08" db="EMBL/GenBank/DDBJ databases">
        <title>Genome public.</title>
        <authorList>
            <person name="Liu C."/>
            <person name="Sun Q."/>
        </authorList>
    </citation>
    <scope>NUCLEOTIDE SEQUENCE</scope>
    <source>
        <strain evidence="2">BX1005</strain>
    </source>
</reference>
<protein>
    <submittedName>
        <fullName evidence="2">Uncharacterized protein</fullName>
    </submittedName>
</protein>
<gene>
    <name evidence="2" type="ORF">H8S17_00555</name>
</gene>
<sequence length="138" mass="15733">MNEKNNSSKFAEIMIMGIFLLIVFAIIFLIVGVSSARHKNGYIQGDYSEYKCSICKNAADGGAYFFDGKPYEDMYLCKEHFKEMKSNNSSDNIECKVCHREFKKGSENAKSIKKTNMCSQCYKNFKDASDVINELPQN</sequence>
<evidence type="ECO:0000313" key="2">
    <source>
        <dbReference type="EMBL" id="MBC5712711.1"/>
    </source>
</evidence>
<evidence type="ECO:0000256" key="1">
    <source>
        <dbReference type="SAM" id="Phobius"/>
    </source>
</evidence>
<dbReference type="EMBL" id="JACOPH010000001">
    <property type="protein sequence ID" value="MBC5712711.1"/>
    <property type="molecule type" value="Genomic_DNA"/>
</dbReference>
<dbReference type="InterPro" id="IPR036280">
    <property type="entry name" value="Multihaem_cyt_sf"/>
</dbReference>
<name>A0A923LMS9_9FIRM</name>
<feature type="transmembrane region" description="Helical" evidence="1">
    <location>
        <begin position="13"/>
        <end position="33"/>
    </location>
</feature>
<keyword evidence="1" id="KW-1133">Transmembrane helix</keyword>
<organism evidence="2 3">
    <name type="scientific">Roseburia zhanii</name>
    <dbReference type="NCBI Taxonomy" id="2763064"/>
    <lineage>
        <taxon>Bacteria</taxon>
        <taxon>Bacillati</taxon>
        <taxon>Bacillota</taxon>
        <taxon>Clostridia</taxon>
        <taxon>Lachnospirales</taxon>
        <taxon>Lachnospiraceae</taxon>
        <taxon>Roseburia</taxon>
    </lineage>
</organism>
<dbReference type="RefSeq" id="WP_186865787.1">
    <property type="nucleotide sequence ID" value="NZ_JACOPH010000001.1"/>
</dbReference>
<accession>A0A923LMS9</accession>
<dbReference type="Proteomes" id="UP000606720">
    <property type="component" value="Unassembled WGS sequence"/>
</dbReference>
<keyword evidence="3" id="KW-1185">Reference proteome</keyword>
<keyword evidence="1" id="KW-0472">Membrane</keyword>
<comment type="caution">
    <text evidence="2">The sequence shown here is derived from an EMBL/GenBank/DDBJ whole genome shotgun (WGS) entry which is preliminary data.</text>
</comment>
<keyword evidence="1" id="KW-0812">Transmembrane</keyword>
<dbReference type="AlphaFoldDB" id="A0A923LMS9"/>
<proteinExistence type="predicted"/>
<dbReference type="SUPFAM" id="SSF48695">
    <property type="entry name" value="Multiheme cytochromes"/>
    <property type="match status" value="1"/>
</dbReference>